<reference evidence="4" key="1">
    <citation type="submission" date="2015-06" db="EMBL/GenBank/DDBJ databases">
        <authorList>
            <person name="Hoefler B.C."/>
            <person name="Straight P.D."/>
        </authorList>
    </citation>
    <scope>NUCLEOTIDE SEQUENCE</scope>
</reference>
<accession>A0A0K8WK47</accession>
<evidence type="ECO:0000259" key="1">
    <source>
        <dbReference type="Pfam" id="PF21787"/>
    </source>
</evidence>
<organism evidence="4">
    <name type="scientific">Bactrocera latifrons</name>
    <name type="common">Malaysian fruit fly</name>
    <name type="synonym">Chaetodacus latifrons</name>
    <dbReference type="NCBI Taxonomy" id="174628"/>
    <lineage>
        <taxon>Eukaryota</taxon>
        <taxon>Metazoa</taxon>
        <taxon>Ecdysozoa</taxon>
        <taxon>Arthropoda</taxon>
        <taxon>Hexapoda</taxon>
        <taxon>Insecta</taxon>
        <taxon>Pterygota</taxon>
        <taxon>Neoptera</taxon>
        <taxon>Endopterygota</taxon>
        <taxon>Diptera</taxon>
        <taxon>Brachycera</taxon>
        <taxon>Muscomorpha</taxon>
        <taxon>Tephritoidea</taxon>
        <taxon>Tephritidae</taxon>
        <taxon>Bactrocera</taxon>
        <taxon>Bactrocera</taxon>
    </lineage>
</organism>
<name>A0A0K8WK47_BACLA</name>
<gene>
    <name evidence="4" type="primary">T_19</name>
    <name evidence="2" type="synonym">T_11</name>
    <name evidence="3" type="synonym">T_22</name>
    <name evidence="2" type="ORF">c0_g1_i1</name>
    <name evidence="4" type="ORF">c0_g1_i2</name>
    <name evidence="3" type="ORF">c0_g1_i4</name>
</gene>
<dbReference type="AlphaFoldDB" id="A0A0K8WK47"/>
<protein>
    <submittedName>
        <fullName evidence="4">Transposable element P transposase</fullName>
    </submittedName>
</protein>
<dbReference type="EMBL" id="GDHF01029887">
    <property type="protein sequence ID" value="JAI22427.1"/>
    <property type="molecule type" value="Transcribed_RNA"/>
</dbReference>
<dbReference type="EMBL" id="GDHF01000776">
    <property type="protein sequence ID" value="JAI51538.1"/>
    <property type="molecule type" value="Transcribed_RNA"/>
</dbReference>
<evidence type="ECO:0000313" key="3">
    <source>
        <dbReference type="EMBL" id="JAI39717.1"/>
    </source>
</evidence>
<proteinExistence type="predicted"/>
<evidence type="ECO:0000313" key="2">
    <source>
        <dbReference type="EMBL" id="JAI22427.1"/>
    </source>
</evidence>
<dbReference type="Pfam" id="PF21787">
    <property type="entry name" value="TNP-like_RNaseH_N"/>
    <property type="match status" value="1"/>
</dbReference>
<dbReference type="InterPro" id="IPR048365">
    <property type="entry name" value="TNP-like_RNaseH_N"/>
</dbReference>
<feature type="domain" description="Transposable element P transposase-like RNase H" evidence="1">
    <location>
        <begin position="20"/>
        <end position="85"/>
    </location>
</feature>
<evidence type="ECO:0000313" key="4">
    <source>
        <dbReference type="EMBL" id="JAI51538.1"/>
    </source>
</evidence>
<sequence length="113" mass="12993">MKIASCYEYDPMKRVVRKPSNYVQFVFVRGLVSSWKQPIFYGFDCKIKKDTLENISSKLYSANFTVVEVVSDMGPSNQAMWKDIGNGQLQKLGSIILKVIHSVYSCLLMHRTF</sequence>
<dbReference type="EMBL" id="GDHF01012597">
    <property type="protein sequence ID" value="JAI39717.1"/>
    <property type="molecule type" value="Transcribed_RNA"/>
</dbReference>